<dbReference type="RefSeq" id="WP_334476997.1">
    <property type="nucleotide sequence ID" value="NZ_JAZHRV010000001.1"/>
</dbReference>
<dbReference type="InterPro" id="IPR036182">
    <property type="entry name" value="PCuAC_sf"/>
</dbReference>
<dbReference type="PANTHER" id="PTHR36302">
    <property type="entry name" value="BLR7088 PROTEIN"/>
    <property type="match status" value="1"/>
</dbReference>
<evidence type="ECO:0000313" key="1">
    <source>
        <dbReference type="EMBL" id="MEH2552654.1"/>
    </source>
</evidence>
<dbReference type="Proteomes" id="UP001364224">
    <property type="component" value="Unassembled WGS sequence"/>
</dbReference>
<dbReference type="InterPro" id="IPR058248">
    <property type="entry name" value="Lxx211020-like"/>
</dbReference>
<dbReference type="InterPro" id="IPR007410">
    <property type="entry name" value="LpqE-like"/>
</dbReference>
<proteinExistence type="predicted"/>
<sequence length="171" mass="18104">MTAIATSSFDGALDRAGWAALPDRSRFLALGLVAGLGAGLGLTPGFAAAGDALQVTSARVAASDEIGIDLPLLMTIRNDAAEADAILRVRCPFANFAVKHTVDRGEGAPAMREIKSIPIPESKTIELKHDGYHVMLLQTRQKLVDGETFTCAVVFQKAGTRETEVQVSRTP</sequence>
<gene>
    <name evidence="1" type="ORF">V1286_000183</name>
</gene>
<dbReference type="SUPFAM" id="SSF110087">
    <property type="entry name" value="DR1885-like metal-binding protein"/>
    <property type="match status" value="1"/>
</dbReference>
<reference evidence="1 2" key="1">
    <citation type="submission" date="2024-02" db="EMBL/GenBank/DDBJ databases">
        <title>Adaptive strategies in a cosmopolitan and abundant soil bacterium.</title>
        <authorList>
            <person name="Carini P."/>
        </authorList>
    </citation>
    <scope>NUCLEOTIDE SEQUENCE [LARGE SCALE GENOMIC DNA]</scope>
    <source>
        <strain evidence="1 2">AZCC 1608</strain>
    </source>
</reference>
<comment type="caution">
    <text evidence="1">The sequence shown here is derived from an EMBL/GenBank/DDBJ whole genome shotgun (WGS) entry which is preliminary data.</text>
</comment>
<organism evidence="1 2">
    <name type="scientific">Bradyrhizobium algeriense</name>
    <dbReference type="NCBI Taxonomy" id="634784"/>
    <lineage>
        <taxon>Bacteria</taxon>
        <taxon>Pseudomonadati</taxon>
        <taxon>Pseudomonadota</taxon>
        <taxon>Alphaproteobacteria</taxon>
        <taxon>Hyphomicrobiales</taxon>
        <taxon>Nitrobacteraceae</taxon>
        <taxon>Bradyrhizobium</taxon>
    </lineage>
</organism>
<dbReference type="EMBL" id="JAZHRV010000001">
    <property type="protein sequence ID" value="MEH2552654.1"/>
    <property type="molecule type" value="Genomic_DNA"/>
</dbReference>
<evidence type="ECO:0000313" key="2">
    <source>
        <dbReference type="Proteomes" id="UP001364224"/>
    </source>
</evidence>
<name>A0ABU8B376_9BRAD</name>
<dbReference type="PANTHER" id="PTHR36302:SF1">
    <property type="entry name" value="COPPER CHAPERONE PCU(A)C"/>
    <property type="match status" value="1"/>
</dbReference>
<dbReference type="Pfam" id="PF04314">
    <property type="entry name" value="PCuAC"/>
    <property type="match status" value="1"/>
</dbReference>
<keyword evidence="2" id="KW-1185">Reference proteome</keyword>
<accession>A0ABU8B376</accession>
<dbReference type="Gene3D" id="2.60.40.1890">
    <property type="entry name" value="PCu(A)C copper chaperone"/>
    <property type="match status" value="1"/>
</dbReference>
<protein>
    <submittedName>
        <fullName evidence="1">Copper(I)-binding protein</fullName>
    </submittedName>
</protein>